<dbReference type="PIRSF" id="PIRSF028141">
    <property type="entry name" value="C-di-GMP_BP_PA4608"/>
    <property type="match status" value="1"/>
</dbReference>
<dbReference type="InterPro" id="IPR027021">
    <property type="entry name" value="C-di-GMP_BP_PA4608"/>
</dbReference>
<name>A0A3B0WZ14_9ZZZZ</name>
<evidence type="ECO:0000259" key="1">
    <source>
        <dbReference type="Pfam" id="PF07238"/>
    </source>
</evidence>
<gene>
    <name evidence="2" type="ORF">MNBD_GAMMA07-2206</name>
</gene>
<feature type="domain" description="PilZ" evidence="1">
    <location>
        <begin position="5"/>
        <end position="101"/>
    </location>
</feature>
<dbReference type="AlphaFoldDB" id="A0A3B0WZ14"/>
<reference evidence="2" key="1">
    <citation type="submission" date="2018-06" db="EMBL/GenBank/DDBJ databases">
        <authorList>
            <person name="Zhirakovskaya E."/>
        </authorList>
    </citation>
    <scope>NUCLEOTIDE SEQUENCE</scope>
</reference>
<protein>
    <recommendedName>
        <fullName evidence="1">PilZ domain-containing protein</fullName>
    </recommendedName>
</protein>
<evidence type="ECO:0000313" key="2">
    <source>
        <dbReference type="EMBL" id="VAW56502.1"/>
    </source>
</evidence>
<dbReference type="Gene3D" id="2.40.10.220">
    <property type="entry name" value="predicted glycosyltransferase like domains"/>
    <property type="match status" value="1"/>
</dbReference>
<proteinExistence type="predicted"/>
<accession>A0A3B0WZ14</accession>
<organism evidence="2">
    <name type="scientific">hydrothermal vent metagenome</name>
    <dbReference type="NCBI Taxonomy" id="652676"/>
    <lineage>
        <taxon>unclassified sequences</taxon>
        <taxon>metagenomes</taxon>
        <taxon>ecological metagenomes</taxon>
    </lineage>
</organism>
<dbReference type="InterPro" id="IPR009875">
    <property type="entry name" value="PilZ_domain"/>
</dbReference>
<dbReference type="Pfam" id="PF07238">
    <property type="entry name" value="PilZ"/>
    <property type="match status" value="1"/>
</dbReference>
<sequence length="122" mass="14265">MADNERRHNQRVPFVADIFLSRDDQQWQCELHDISLKGLLIVVPEVVEPDLNHSYTVDLKLSDDADIKMTANISHQENLYWGMAWENIELDGFMHLRRLLELNINDPNRISCEIADLSYNSQ</sequence>
<dbReference type="EMBL" id="UOFF01000239">
    <property type="protein sequence ID" value="VAW56502.1"/>
    <property type="molecule type" value="Genomic_DNA"/>
</dbReference>
<dbReference type="GO" id="GO:0035438">
    <property type="term" value="F:cyclic-di-GMP binding"/>
    <property type="evidence" value="ECO:0007669"/>
    <property type="project" value="InterPro"/>
</dbReference>
<dbReference type="SUPFAM" id="SSF141371">
    <property type="entry name" value="PilZ domain-like"/>
    <property type="match status" value="1"/>
</dbReference>